<keyword evidence="2" id="KW-0238">DNA-binding</keyword>
<dbReference type="Proteomes" id="UP001597213">
    <property type="component" value="Unassembled WGS sequence"/>
</dbReference>
<sequence length="248" mass="27168">MKLSPDVAILVPSDSNTARRGHRTWRSVQLHVLSRIRSGEWKPGDLISTEHQLASELGCARATVNRALRELAETGVIERRRKVGTRVAEVPTYCAVLLPSIRREVEEAGHEFRFDLLEFSSTKLPAQPATAMHMVTGAPVIFVRSLFWADGEACSHETKWVNPAVAGGMTAEALESVTAYEWLSRNTTVTRANIELSASAATESEAVPMGLPTGAPMLTINRTLWSQEVAISHARQIFAPGYSITSSF</sequence>
<dbReference type="InterPro" id="IPR000524">
    <property type="entry name" value="Tscrpt_reg_HTH_GntR"/>
</dbReference>
<keyword evidence="6" id="KW-1185">Reference proteome</keyword>
<evidence type="ECO:0000313" key="6">
    <source>
        <dbReference type="Proteomes" id="UP001597213"/>
    </source>
</evidence>
<organism evidence="5 6">
    <name type="scientific">Paracoccus pacificus</name>
    <dbReference type="NCBI Taxonomy" id="1463598"/>
    <lineage>
        <taxon>Bacteria</taxon>
        <taxon>Pseudomonadati</taxon>
        <taxon>Pseudomonadota</taxon>
        <taxon>Alphaproteobacteria</taxon>
        <taxon>Rhodobacterales</taxon>
        <taxon>Paracoccaceae</taxon>
        <taxon>Paracoccus</taxon>
    </lineage>
</organism>
<keyword evidence="1" id="KW-0805">Transcription regulation</keyword>
<evidence type="ECO:0000256" key="1">
    <source>
        <dbReference type="ARBA" id="ARBA00023015"/>
    </source>
</evidence>
<dbReference type="Gene3D" id="1.10.10.10">
    <property type="entry name" value="Winged helix-like DNA-binding domain superfamily/Winged helix DNA-binding domain"/>
    <property type="match status" value="1"/>
</dbReference>
<dbReference type="SUPFAM" id="SSF64288">
    <property type="entry name" value="Chorismate lyase-like"/>
    <property type="match status" value="1"/>
</dbReference>
<dbReference type="EMBL" id="JBHUEN010000043">
    <property type="protein sequence ID" value="MFD1882583.1"/>
    <property type="molecule type" value="Genomic_DNA"/>
</dbReference>
<comment type="caution">
    <text evidence="5">The sequence shown here is derived from an EMBL/GenBank/DDBJ whole genome shotgun (WGS) entry which is preliminary data.</text>
</comment>
<gene>
    <name evidence="5" type="ORF">ACFSCT_12745</name>
</gene>
<dbReference type="InterPro" id="IPR028978">
    <property type="entry name" value="Chorismate_lyase_/UTRA_dom_sf"/>
</dbReference>
<dbReference type="SUPFAM" id="SSF46785">
    <property type="entry name" value="Winged helix' DNA-binding domain"/>
    <property type="match status" value="1"/>
</dbReference>
<name>A0ABW4R8K5_9RHOB</name>
<dbReference type="PROSITE" id="PS50949">
    <property type="entry name" value="HTH_GNTR"/>
    <property type="match status" value="1"/>
</dbReference>
<dbReference type="CDD" id="cd07377">
    <property type="entry name" value="WHTH_GntR"/>
    <property type="match status" value="1"/>
</dbReference>
<evidence type="ECO:0000259" key="4">
    <source>
        <dbReference type="PROSITE" id="PS50949"/>
    </source>
</evidence>
<protein>
    <submittedName>
        <fullName evidence="5">GntR family transcriptional regulator</fullName>
    </submittedName>
</protein>
<dbReference type="PANTHER" id="PTHR44846:SF16">
    <property type="entry name" value="TRANSCRIPTIONAL REGULATOR PHNF-RELATED"/>
    <property type="match status" value="1"/>
</dbReference>
<dbReference type="RefSeq" id="WP_379143302.1">
    <property type="nucleotide sequence ID" value="NZ_JBHUEN010000043.1"/>
</dbReference>
<reference evidence="6" key="1">
    <citation type="journal article" date="2019" name="Int. J. Syst. Evol. Microbiol.">
        <title>The Global Catalogue of Microorganisms (GCM) 10K type strain sequencing project: providing services to taxonomists for standard genome sequencing and annotation.</title>
        <authorList>
            <consortium name="The Broad Institute Genomics Platform"/>
            <consortium name="The Broad Institute Genome Sequencing Center for Infectious Disease"/>
            <person name="Wu L."/>
            <person name="Ma J."/>
        </authorList>
    </citation>
    <scope>NUCLEOTIDE SEQUENCE [LARGE SCALE GENOMIC DNA]</scope>
    <source>
        <strain evidence="6">CCUG 56029</strain>
    </source>
</reference>
<proteinExistence type="predicted"/>
<dbReference type="Gene3D" id="3.40.1410.10">
    <property type="entry name" value="Chorismate lyase-like"/>
    <property type="match status" value="1"/>
</dbReference>
<evidence type="ECO:0000256" key="2">
    <source>
        <dbReference type="ARBA" id="ARBA00023125"/>
    </source>
</evidence>
<dbReference type="PANTHER" id="PTHR44846">
    <property type="entry name" value="MANNOSYL-D-GLYCERATE TRANSPORT/METABOLISM SYSTEM REPRESSOR MNGR-RELATED"/>
    <property type="match status" value="1"/>
</dbReference>
<dbReference type="SMART" id="SM00866">
    <property type="entry name" value="UTRA"/>
    <property type="match status" value="1"/>
</dbReference>
<dbReference type="InterPro" id="IPR036388">
    <property type="entry name" value="WH-like_DNA-bd_sf"/>
</dbReference>
<dbReference type="PRINTS" id="PR00035">
    <property type="entry name" value="HTHGNTR"/>
</dbReference>
<feature type="domain" description="HTH gntR-type" evidence="4">
    <location>
        <begin position="22"/>
        <end position="90"/>
    </location>
</feature>
<evidence type="ECO:0000313" key="5">
    <source>
        <dbReference type="EMBL" id="MFD1882583.1"/>
    </source>
</evidence>
<evidence type="ECO:0000256" key="3">
    <source>
        <dbReference type="ARBA" id="ARBA00023163"/>
    </source>
</evidence>
<accession>A0ABW4R8K5</accession>
<dbReference type="SMART" id="SM00345">
    <property type="entry name" value="HTH_GNTR"/>
    <property type="match status" value="1"/>
</dbReference>
<dbReference type="InterPro" id="IPR011663">
    <property type="entry name" value="UTRA"/>
</dbReference>
<dbReference type="Pfam" id="PF00392">
    <property type="entry name" value="GntR"/>
    <property type="match status" value="1"/>
</dbReference>
<keyword evidence="3" id="KW-0804">Transcription</keyword>
<dbReference type="InterPro" id="IPR050679">
    <property type="entry name" value="Bact_HTH_transcr_reg"/>
</dbReference>
<dbReference type="InterPro" id="IPR036390">
    <property type="entry name" value="WH_DNA-bd_sf"/>
</dbReference>
<dbReference type="Pfam" id="PF07702">
    <property type="entry name" value="UTRA"/>
    <property type="match status" value="1"/>
</dbReference>